<organism evidence="1 2">
    <name type="scientific">Streptomyces finlayi</name>
    <dbReference type="NCBI Taxonomy" id="67296"/>
    <lineage>
        <taxon>Bacteria</taxon>
        <taxon>Bacillati</taxon>
        <taxon>Actinomycetota</taxon>
        <taxon>Actinomycetes</taxon>
        <taxon>Kitasatosporales</taxon>
        <taxon>Streptomycetaceae</taxon>
        <taxon>Streptomyces</taxon>
    </lineage>
</organism>
<comment type="caution">
    <text evidence="1">The sequence shown here is derived from an EMBL/GenBank/DDBJ whole genome shotgun (WGS) entry which is preliminary data.</text>
</comment>
<dbReference type="Proteomes" id="UP000638353">
    <property type="component" value="Unassembled WGS sequence"/>
</dbReference>
<accession>A0A918X0Y7</accession>
<dbReference type="AlphaFoldDB" id="A0A918X0Y7"/>
<proteinExistence type="predicted"/>
<protein>
    <submittedName>
        <fullName evidence="1">Uncharacterized protein</fullName>
    </submittedName>
</protein>
<evidence type="ECO:0000313" key="1">
    <source>
        <dbReference type="EMBL" id="GHD01477.1"/>
    </source>
</evidence>
<dbReference type="EMBL" id="BMVC01000009">
    <property type="protein sequence ID" value="GHD01477.1"/>
    <property type="molecule type" value="Genomic_DNA"/>
</dbReference>
<sequence length="51" mass="5070">MAVPMKLATATRRSFSGLSAGVPAVAGGAVFVVRGSSFTTGRVSVGVWGSQ</sequence>
<reference evidence="1" key="1">
    <citation type="journal article" date="2014" name="Int. J. Syst. Evol. Microbiol.">
        <title>Complete genome sequence of Corynebacterium casei LMG S-19264T (=DSM 44701T), isolated from a smear-ripened cheese.</title>
        <authorList>
            <consortium name="US DOE Joint Genome Institute (JGI-PGF)"/>
            <person name="Walter F."/>
            <person name="Albersmeier A."/>
            <person name="Kalinowski J."/>
            <person name="Ruckert C."/>
        </authorList>
    </citation>
    <scope>NUCLEOTIDE SEQUENCE</scope>
    <source>
        <strain evidence="1">JCM 4637</strain>
    </source>
</reference>
<name>A0A918X0Y7_9ACTN</name>
<evidence type="ECO:0000313" key="2">
    <source>
        <dbReference type="Proteomes" id="UP000638353"/>
    </source>
</evidence>
<reference evidence="1" key="2">
    <citation type="submission" date="2020-09" db="EMBL/GenBank/DDBJ databases">
        <authorList>
            <person name="Sun Q."/>
            <person name="Ohkuma M."/>
        </authorList>
    </citation>
    <scope>NUCLEOTIDE SEQUENCE</scope>
    <source>
        <strain evidence="1">JCM 4637</strain>
    </source>
</reference>
<gene>
    <name evidence="1" type="ORF">GCM10010334_47190</name>
</gene>